<comment type="catalytic activity">
    <reaction evidence="2">
        <text>a 3'-end 2',3'-cyclophospho-ribonucleotide-RNA + H2O = a 3'-end 2'-phospho-ribonucleotide-RNA + H(+)</text>
        <dbReference type="Rhea" id="RHEA:11828"/>
        <dbReference type="Rhea" id="RHEA-COMP:10464"/>
        <dbReference type="Rhea" id="RHEA-COMP:17353"/>
        <dbReference type="ChEBI" id="CHEBI:15377"/>
        <dbReference type="ChEBI" id="CHEBI:15378"/>
        <dbReference type="ChEBI" id="CHEBI:83064"/>
        <dbReference type="ChEBI" id="CHEBI:173113"/>
        <dbReference type="EC" id="3.1.4.58"/>
    </reaction>
</comment>
<proteinExistence type="inferred from homology"/>
<dbReference type="InterPro" id="IPR009097">
    <property type="entry name" value="Cyclic_Pdiesterase"/>
</dbReference>
<accession>A0ABY8UWA0</accession>
<dbReference type="RefSeq" id="WP_231417515.1">
    <property type="nucleotide sequence ID" value="NZ_CP126446.1"/>
</dbReference>
<dbReference type="Pfam" id="PF13563">
    <property type="entry name" value="2_5_RNA_ligase2"/>
    <property type="match status" value="1"/>
</dbReference>
<feature type="short sequence motif" description="HXTX 1" evidence="2">
    <location>
        <begin position="43"/>
        <end position="46"/>
    </location>
</feature>
<sequence>MAETHYFIGISLSVPAQQTLAQLQNNLSQDVSYKQWTNPKDLHITLTFLGGVKPGKVEEIQQRMRKVARSHSPFPILLKGIGTFGKENQPRVLWVGAEKTNSLTALHREVQDQCAEAGFKKDNRSYTPHITLAKKWNNPQKFLSSIPEAMIGEEEFVHSFSLFRIHPDQQPKYERVEHFKLGEEA</sequence>
<comment type="similarity">
    <text evidence="2">Belongs to the 2H phosphoesterase superfamily. ThpR family.</text>
</comment>
<dbReference type="NCBIfam" id="TIGR02258">
    <property type="entry name" value="2_5_ligase"/>
    <property type="match status" value="1"/>
</dbReference>
<feature type="short sequence motif" description="HXTX 2" evidence="2">
    <location>
        <begin position="129"/>
        <end position="132"/>
    </location>
</feature>
<dbReference type="Proteomes" id="UP001236652">
    <property type="component" value="Chromosome"/>
</dbReference>
<name>A0ABY8UWA0_9BACI</name>
<dbReference type="EC" id="3.1.4.58" evidence="2"/>
<dbReference type="PANTHER" id="PTHR35561:SF1">
    <property type="entry name" value="RNA 2',3'-CYCLIC PHOSPHODIESTERASE"/>
    <property type="match status" value="1"/>
</dbReference>
<comment type="function">
    <text evidence="2">Hydrolyzes RNA 2',3'-cyclic phosphodiester to an RNA 2'-phosphomonoester.</text>
</comment>
<reference evidence="3 4" key="1">
    <citation type="submission" date="2023-05" db="EMBL/GenBank/DDBJ databases">
        <title>Comparative genomics reveals the evidence of polycyclic aromatic hydrocarbons degradation in moderately halophilic genus Pontibacillus.</title>
        <authorList>
            <person name="Yang H."/>
            <person name="Qian Z."/>
        </authorList>
    </citation>
    <scope>NUCLEOTIDE SEQUENCE [LARGE SCALE GENOMIC DNA]</scope>
    <source>
        <strain evidence="4">HN14</strain>
    </source>
</reference>
<dbReference type="PANTHER" id="PTHR35561">
    <property type="entry name" value="RNA 2',3'-CYCLIC PHOSPHODIESTERASE"/>
    <property type="match status" value="1"/>
</dbReference>
<organism evidence="3 4">
    <name type="scientific">Pontibacillus chungwhensis</name>
    <dbReference type="NCBI Taxonomy" id="265426"/>
    <lineage>
        <taxon>Bacteria</taxon>
        <taxon>Bacillati</taxon>
        <taxon>Bacillota</taxon>
        <taxon>Bacilli</taxon>
        <taxon>Bacillales</taxon>
        <taxon>Bacillaceae</taxon>
        <taxon>Pontibacillus</taxon>
    </lineage>
</organism>
<evidence type="ECO:0000256" key="1">
    <source>
        <dbReference type="ARBA" id="ARBA00022801"/>
    </source>
</evidence>
<evidence type="ECO:0000313" key="3">
    <source>
        <dbReference type="EMBL" id="WIF97272.1"/>
    </source>
</evidence>
<dbReference type="HAMAP" id="MF_01940">
    <property type="entry name" value="RNA_CPDase"/>
    <property type="match status" value="1"/>
</dbReference>
<feature type="active site" description="Proton acceptor" evidence="2">
    <location>
        <position position="129"/>
    </location>
</feature>
<keyword evidence="1 2" id="KW-0378">Hydrolase</keyword>
<dbReference type="EMBL" id="CP126446">
    <property type="protein sequence ID" value="WIF97272.1"/>
    <property type="molecule type" value="Genomic_DNA"/>
</dbReference>
<keyword evidence="4" id="KW-1185">Reference proteome</keyword>
<evidence type="ECO:0000313" key="4">
    <source>
        <dbReference type="Proteomes" id="UP001236652"/>
    </source>
</evidence>
<protein>
    <recommendedName>
        <fullName evidence="2">RNA 2',3'-cyclic phosphodiesterase</fullName>
        <shortName evidence="2">RNA 2',3'-CPDase</shortName>
        <ecNumber evidence="2">3.1.4.58</ecNumber>
    </recommendedName>
</protein>
<dbReference type="Gene3D" id="3.90.1140.10">
    <property type="entry name" value="Cyclic phosphodiesterase"/>
    <property type="match status" value="1"/>
</dbReference>
<gene>
    <name evidence="3" type="primary">thpR</name>
    <name evidence="3" type="ORF">QNI29_16235</name>
</gene>
<feature type="active site" description="Proton donor" evidence="2">
    <location>
        <position position="43"/>
    </location>
</feature>
<dbReference type="SUPFAM" id="SSF55144">
    <property type="entry name" value="LigT-like"/>
    <property type="match status" value="1"/>
</dbReference>
<evidence type="ECO:0000256" key="2">
    <source>
        <dbReference type="HAMAP-Rule" id="MF_01940"/>
    </source>
</evidence>
<dbReference type="InterPro" id="IPR004175">
    <property type="entry name" value="RNA_CPDase"/>
</dbReference>